<dbReference type="PROSITE" id="PS50103">
    <property type="entry name" value="ZF_C3H1"/>
    <property type="match status" value="2"/>
</dbReference>
<dbReference type="EMBL" id="HBGL01012048">
    <property type="protein sequence ID" value="CAD9303355.1"/>
    <property type="molecule type" value="Transcribed_RNA"/>
</dbReference>
<evidence type="ECO:0000259" key="7">
    <source>
        <dbReference type="PROSITE" id="PS50103"/>
    </source>
</evidence>
<keyword evidence="1 5" id="KW-0479">Metal-binding</keyword>
<feature type="zinc finger region" description="C3H1-type" evidence="5">
    <location>
        <begin position="467"/>
        <end position="489"/>
    </location>
</feature>
<feature type="region of interest" description="Disordered" evidence="6">
    <location>
        <begin position="241"/>
        <end position="391"/>
    </location>
</feature>
<evidence type="ECO:0000256" key="1">
    <source>
        <dbReference type="ARBA" id="ARBA00022723"/>
    </source>
</evidence>
<evidence type="ECO:0000256" key="3">
    <source>
        <dbReference type="ARBA" id="ARBA00022771"/>
    </source>
</evidence>
<name>A0A7S1VMS8_9EUKA</name>
<evidence type="ECO:0000256" key="2">
    <source>
        <dbReference type="ARBA" id="ARBA00022737"/>
    </source>
</evidence>
<keyword evidence="2" id="KW-0677">Repeat</keyword>
<dbReference type="PANTHER" id="PTHR13119:SF12">
    <property type="entry name" value="PROTEIN SUPPRESSOR OF SABLE"/>
    <property type="match status" value="1"/>
</dbReference>
<evidence type="ECO:0000256" key="6">
    <source>
        <dbReference type="SAM" id="MobiDB-lite"/>
    </source>
</evidence>
<dbReference type="SUPFAM" id="SSF90229">
    <property type="entry name" value="CCCH zinc finger"/>
    <property type="match status" value="2"/>
</dbReference>
<feature type="zinc finger region" description="C3H1-type" evidence="5">
    <location>
        <begin position="387"/>
        <end position="414"/>
    </location>
</feature>
<sequence>MNSNAEAFAPQSGLFEFDKSLLLAAPEDQSRGGSLDSARGTSHGVMPSLRTSPAASVSSVPSPRDDLLLSPNGSRFSLGQSPARQMVPPATDYPDLYGQSHLASGPSFDHPRLHRISQPDNLYDGLTYGSSDPLPPPQMSSLHSSWPRYMEDPRAGLPGNSQQLSHQQYQQHHHHHPHHNHHHQSHGMAYLMRSPPPLNPGTLSEEAAVSQAAAAAATAAHAAVAAGISALGLRTRSNEAYVDPRDMASPPRRGNGGGNSGSTPRSNESTPRSKARDGNGSSGAKESSSSSTSSGGKGGSSKGATRGRKVTDIDVTSPRSSGQHAGATGKDGAKGGGAAHGGRNGTRGEDGNAAGANGGATGGGKGRRGKGRRGRGDAQDASQPPAPPTSSVCKHWAAGYCRFGPACKFAHPPEELGSAAAAKQNDDAVGNGSASSAVQAVLSQAFVNAGLAEPMTAGAIARAWSRVCKHWLRGYCRLGDQCMFLHERPRMLDSVVGTVTPDASQAALHNMSNVNMQMRNGMMQQQPVRYMIPTHGLSSPDLKPLATAAAVAAAQEALERSRNEMATAQYYSGQAHLSPDRLLHEQPLLDESPSRAASAALADDYDLFMVTASNEAESDNLFLRSSTEMLEDAGCDTEPMPMAAAEYVLDSAWD</sequence>
<dbReference type="PANTHER" id="PTHR13119">
    <property type="entry name" value="ZINC FINGER CCCH DOMAIN-CONTAINING PROTEI"/>
    <property type="match status" value="1"/>
</dbReference>
<feature type="compositionally biased region" description="Low complexity" evidence="6">
    <location>
        <begin position="161"/>
        <end position="170"/>
    </location>
</feature>
<dbReference type="Gene3D" id="4.10.1000.10">
    <property type="entry name" value="Zinc finger, CCCH-type"/>
    <property type="match status" value="2"/>
</dbReference>
<dbReference type="Pfam" id="PF00642">
    <property type="entry name" value="zf-CCCH"/>
    <property type="match status" value="2"/>
</dbReference>
<evidence type="ECO:0000256" key="4">
    <source>
        <dbReference type="ARBA" id="ARBA00022833"/>
    </source>
</evidence>
<reference evidence="8" key="1">
    <citation type="submission" date="2021-01" db="EMBL/GenBank/DDBJ databases">
        <authorList>
            <person name="Corre E."/>
            <person name="Pelletier E."/>
            <person name="Niang G."/>
            <person name="Scheremetjew M."/>
            <person name="Finn R."/>
            <person name="Kale V."/>
            <person name="Holt S."/>
            <person name="Cochrane G."/>
            <person name="Meng A."/>
            <person name="Brown T."/>
            <person name="Cohen L."/>
        </authorList>
    </citation>
    <scope>NUCLEOTIDE SEQUENCE</scope>
    <source>
        <strain evidence="8">ATCC 50979</strain>
    </source>
</reference>
<keyword evidence="4 5" id="KW-0862">Zinc</keyword>
<feature type="compositionally biased region" description="Basic residues" evidence="6">
    <location>
        <begin position="171"/>
        <end position="185"/>
    </location>
</feature>
<feature type="compositionally biased region" description="Low complexity" evidence="6">
    <location>
        <begin position="282"/>
        <end position="294"/>
    </location>
</feature>
<dbReference type="InterPro" id="IPR000571">
    <property type="entry name" value="Znf_CCCH"/>
</dbReference>
<dbReference type="GO" id="GO:0003723">
    <property type="term" value="F:RNA binding"/>
    <property type="evidence" value="ECO:0007669"/>
    <property type="project" value="InterPro"/>
</dbReference>
<proteinExistence type="predicted"/>
<feature type="domain" description="C3H1-type" evidence="7">
    <location>
        <begin position="467"/>
        <end position="489"/>
    </location>
</feature>
<dbReference type="GO" id="GO:0005634">
    <property type="term" value="C:nucleus"/>
    <property type="evidence" value="ECO:0007669"/>
    <property type="project" value="TreeGrafter"/>
</dbReference>
<dbReference type="InterPro" id="IPR045124">
    <property type="entry name" value="Su(sable)-like"/>
</dbReference>
<feature type="domain" description="C3H1-type" evidence="7">
    <location>
        <begin position="387"/>
        <end position="414"/>
    </location>
</feature>
<feature type="compositionally biased region" description="Polar residues" evidence="6">
    <location>
        <begin position="71"/>
        <end position="83"/>
    </location>
</feature>
<evidence type="ECO:0000313" key="8">
    <source>
        <dbReference type="EMBL" id="CAD9303355.1"/>
    </source>
</evidence>
<dbReference type="InterPro" id="IPR036855">
    <property type="entry name" value="Znf_CCCH_sf"/>
</dbReference>
<organism evidence="8">
    <name type="scientific">Sexangularia sp. CB-2014</name>
    <dbReference type="NCBI Taxonomy" id="1486929"/>
    <lineage>
        <taxon>Eukaryota</taxon>
        <taxon>Amoebozoa</taxon>
        <taxon>Tubulinea</taxon>
        <taxon>Elardia</taxon>
        <taxon>Arcellinida</taxon>
        <taxon>Arcellinida incertae sedis</taxon>
        <taxon>Sexangularia</taxon>
    </lineage>
</organism>
<dbReference type="AlphaFoldDB" id="A0A7S1VMS8"/>
<dbReference type="SMART" id="SM00356">
    <property type="entry name" value="ZnF_C3H1"/>
    <property type="match status" value="2"/>
</dbReference>
<gene>
    <name evidence="8" type="ORF">SSP0437_LOCUS9405</name>
</gene>
<feature type="compositionally biased region" description="Gly residues" evidence="6">
    <location>
        <begin position="334"/>
        <end position="345"/>
    </location>
</feature>
<feature type="compositionally biased region" description="Low complexity" evidence="6">
    <location>
        <begin position="52"/>
        <end position="62"/>
    </location>
</feature>
<keyword evidence="3 5" id="KW-0863">Zinc-finger</keyword>
<feature type="region of interest" description="Disordered" evidence="6">
    <location>
        <begin position="27"/>
        <end position="205"/>
    </location>
</feature>
<accession>A0A7S1VMS8</accession>
<dbReference type="GO" id="GO:0045892">
    <property type="term" value="P:negative regulation of DNA-templated transcription"/>
    <property type="evidence" value="ECO:0007669"/>
    <property type="project" value="InterPro"/>
</dbReference>
<evidence type="ECO:0000256" key="5">
    <source>
        <dbReference type="PROSITE-ProRule" id="PRU00723"/>
    </source>
</evidence>
<dbReference type="GO" id="GO:0008270">
    <property type="term" value="F:zinc ion binding"/>
    <property type="evidence" value="ECO:0007669"/>
    <property type="project" value="UniProtKB-KW"/>
</dbReference>
<protein>
    <recommendedName>
        <fullName evidence="7">C3H1-type domain-containing protein</fullName>
    </recommendedName>
</protein>